<accession>A0A1E4TPG0</accession>
<dbReference type="STRING" id="669874.A0A1E4TPG0"/>
<protein>
    <recommendedName>
        <fullName evidence="5">Ribosomal protein L9 domain-containing protein</fullName>
    </recommendedName>
</protein>
<dbReference type="InterPro" id="IPR000244">
    <property type="entry name" value="Ribosomal_bL9"/>
</dbReference>
<evidence type="ECO:0000256" key="1">
    <source>
        <dbReference type="ARBA" id="ARBA00010605"/>
    </source>
</evidence>
<comment type="similarity">
    <text evidence="1">Belongs to the bacterial ribosomal protein bL9 family.</text>
</comment>
<evidence type="ECO:0000313" key="7">
    <source>
        <dbReference type="Proteomes" id="UP000094236"/>
    </source>
</evidence>
<keyword evidence="2" id="KW-0689">Ribosomal protein</keyword>
<feature type="region of interest" description="Disordered" evidence="4">
    <location>
        <begin position="83"/>
        <end position="104"/>
    </location>
</feature>
<keyword evidence="3" id="KW-0687">Ribonucleoprotein</keyword>
<dbReference type="InterPro" id="IPR020070">
    <property type="entry name" value="Ribosomal_bL9_N"/>
</dbReference>
<sequence length="133" mass="15024">MNSLSTVTRPQIYASTKFLNVRFSAISKRKRIQVQLLNDVQNLGSKGEIVSVRPSYMINVLHRNNGASYILPNQGPRIPVVEKQTQPTQLKTTKKESATEKKEDLIGSKEKITLDELTEITGLKFHKNESSKQ</sequence>
<dbReference type="Pfam" id="PF01281">
    <property type="entry name" value="Ribosomal_L9_N"/>
    <property type="match status" value="1"/>
</dbReference>
<evidence type="ECO:0000256" key="2">
    <source>
        <dbReference type="ARBA" id="ARBA00022980"/>
    </source>
</evidence>
<evidence type="ECO:0000256" key="3">
    <source>
        <dbReference type="ARBA" id="ARBA00023274"/>
    </source>
</evidence>
<dbReference type="GO" id="GO:0003735">
    <property type="term" value="F:structural constituent of ribosome"/>
    <property type="evidence" value="ECO:0007669"/>
    <property type="project" value="InterPro"/>
</dbReference>
<feature type="domain" description="Ribosomal protein L9" evidence="5">
    <location>
        <begin position="32"/>
        <end position="69"/>
    </location>
</feature>
<dbReference type="Proteomes" id="UP000094236">
    <property type="component" value="Unassembled WGS sequence"/>
</dbReference>
<reference evidence="7" key="1">
    <citation type="submission" date="2016-05" db="EMBL/GenBank/DDBJ databases">
        <title>Comparative genomics of biotechnologically important yeasts.</title>
        <authorList>
            <consortium name="DOE Joint Genome Institute"/>
            <person name="Riley R."/>
            <person name="Haridas S."/>
            <person name="Wolfe K.H."/>
            <person name="Lopes M.R."/>
            <person name="Hittinger C.T."/>
            <person name="Goker M."/>
            <person name="Salamov A."/>
            <person name="Wisecaver J."/>
            <person name="Long T.M."/>
            <person name="Aerts A.L."/>
            <person name="Barry K."/>
            <person name="Choi C."/>
            <person name="Clum A."/>
            <person name="Coughlan A.Y."/>
            <person name="Deshpande S."/>
            <person name="Douglass A.P."/>
            <person name="Hanson S.J."/>
            <person name="Klenk H.-P."/>
            <person name="Labutti K."/>
            <person name="Lapidus A."/>
            <person name="Lindquist E."/>
            <person name="Lipzen A."/>
            <person name="Meier-Kolthoff J.P."/>
            <person name="Ohm R.A."/>
            <person name="Otillar R.P."/>
            <person name="Pangilinan J."/>
            <person name="Peng Y."/>
            <person name="Rokas A."/>
            <person name="Rosa C.A."/>
            <person name="Scheuner C."/>
            <person name="Sibirny A.A."/>
            <person name="Slot J.C."/>
            <person name="Stielow J.B."/>
            <person name="Sun H."/>
            <person name="Kurtzman C.P."/>
            <person name="Blackwell M."/>
            <person name="Grigoriev I.V."/>
            <person name="Jeffries T.W."/>
        </authorList>
    </citation>
    <scope>NUCLEOTIDE SEQUENCE [LARGE SCALE GENOMIC DNA]</scope>
    <source>
        <strain evidence="7">NRRL Y-2460</strain>
    </source>
</reference>
<dbReference type="GO" id="GO:1990904">
    <property type="term" value="C:ribonucleoprotein complex"/>
    <property type="evidence" value="ECO:0007669"/>
    <property type="project" value="UniProtKB-KW"/>
</dbReference>
<dbReference type="Gene3D" id="3.40.5.10">
    <property type="entry name" value="Ribosomal protein L9, N-terminal domain"/>
    <property type="match status" value="1"/>
</dbReference>
<evidence type="ECO:0000259" key="5">
    <source>
        <dbReference type="Pfam" id="PF01281"/>
    </source>
</evidence>
<dbReference type="GO" id="GO:0005840">
    <property type="term" value="C:ribosome"/>
    <property type="evidence" value="ECO:0007669"/>
    <property type="project" value="UniProtKB-KW"/>
</dbReference>
<feature type="compositionally biased region" description="Basic and acidic residues" evidence="4">
    <location>
        <begin position="93"/>
        <end position="104"/>
    </location>
</feature>
<keyword evidence="7" id="KW-1185">Reference proteome</keyword>
<gene>
    <name evidence="6" type="ORF">PACTADRAFT_35398</name>
</gene>
<name>A0A1E4TPG0_PACTA</name>
<dbReference type="InterPro" id="IPR009027">
    <property type="entry name" value="Ribosomal_bL9/RNase_H1_N"/>
</dbReference>
<dbReference type="InterPro" id="IPR036935">
    <property type="entry name" value="Ribosomal_bL9_N_sf"/>
</dbReference>
<dbReference type="OrthoDB" id="5555409at2759"/>
<proteinExistence type="inferred from homology"/>
<dbReference type="GO" id="GO:0006412">
    <property type="term" value="P:translation"/>
    <property type="evidence" value="ECO:0007669"/>
    <property type="project" value="InterPro"/>
</dbReference>
<dbReference type="EMBL" id="KV454017">
    <property type="protein sequence ID" value="ODV93640.1"/>
    <property type="molecule type" value="Genomic_DNA"/>
</dbReference>
<evidence type="ECO:0000256" key="4">
    <source>
        <dbReference type="SAM" id="MobiDB-lite"/>
    </source>
</evidence>
<evidence type="ECO:0000313" key="6">
    <source>
        <dbReference type="EMBL" id="ODV93640.1"/>
    </source>
</evidence>
<dbReference type="PANTHER" id="PTHR21368">
    <property type="entry name" value="50S RIBOSOMAL PROTEIN L9"/>
    <property type="match status" value="1"/>
</dbReference>
<dbReference type="SUPFAM" id="SSF55658">
    <property type="entry name" value="L9 N-domain-like"/>
    <property type="match status" value="1"/>
</dbReference>
<dbReference type="AlphaFoldDB" id="A0A1E4TPG0"/>
<organism evidence="6 7">
    <name type="scientific">Pachysolen tannophilus NRRL Y-2460</name>
    <dbReference type="NCBI Taxonomy" id="669874"/>
    <lineage>
        <taxon>Eukaryota</taxon>
        <taxon>Fungi</taxon>
        <taxon>Dikarya</taxon>
        <taxon>Ascomycota</taxon>
        <taxon>Saccharomycotina</taxon>
        <taxon>Pichiomycetes</taxon>
        <taxon>Pachysolenaceae</taxon>
        <taxon>Pachysolen</taxon>
    </lineage>
</organism>